<reference evidence="6" key="2">
    <citation type="submission" date="2021-04" db="EMBL/GenBank/DDBJ databases">
        <authorList>
            <person name="Gilroy R."/>
        </authorList>
    </citation>
    <scope>NUCLEOTIDE SEQUENCE</scope>
    <source>
        <strain evidence="6">ChiHecec2B26-446</strain>
    </source>
</reference>
<evidence type="ECO:0000256" key="2">
    <source>
        <dbReference type="ARBA" id="ARBA00022989"/>
    </source>
</evidence>
<keyword evidence="3 4" id="KW-0472">Membrane</keyword>
<organism evidence="6 7">
    <name type="scientific">Candidatus Desulfovibrio intestinipullorum</name>
    <dbReference type="NCBI Taxonomy" id="2838536"/>
    <lineage>
        <taxon>Bacteria</taxon>
        <taxon>Pseudomonadati</taxon>
        <taxon>Thermodesulfobacteriota</taxon>
        <taxon>Desulfovibrionia</taxon>
        <taxon>Desulfovibrionales</taxon>
        <taxon>Desulfovibrionaceae</taxon>
        <taxon>Desulfovibrio</taxon>
    </lineage>
</organism>
<keyword evidence="1 4" id="KW-0812">Transmembrane</keyword>
<evidence type="ECO:0000256" key="4">
    <source>
        <dbReference type="SAM" id="Phobius"/>
    </source>
</evidence>
<dbReference type="GO" id="GO:0005886">
    <property type="term" value="C:plasma membrane"/>
    <property type="evidence" value="ECO:0007669"/>
    <property type="project" value="TreeGrafter"/>
</dbReference>
<feature type="transmembrane region" description="Helical" evidence="4">
    <location>
        <begin position="356"/>
        <end position="377"/>
    </location>
</feature>
<evidence type="ECO:0000313" key="7">
    <source>
        <dbReference type="Proteomes" id="UP000886752"/>
    </source>
</evidence>
<dbReference type="InterPro" id="IPR011701">
    <property type="entry name" value="MFS"/>
</dbReference>
<reference evidence="6" key="1">
    <citation type="journal article" date="2021" name="PeerJ">
        <title>Extensive microbial diversity within the chicken gut microbiome revealed by metagenomics and culture.</title>
        <authorList>
            <person name="Gilroy R."/>
            <person name="Ravi A."/>
            <person name="Getino M."/>
            <person name="Pursley I."/>
            <person name="Horton D.L."/>
            <person name="Alikhan N.F."/>
            <person name="Baker D."/>
            <person name="Gharbi K."/>
            <person name="Hall N."/>
            <person name="Watson M."/>
            <person name="Adriaenssens E.M."/>
            <person name="Foster-Nyarko E."/>
            <person name="Jarju S."/>
            <person name="Secka A."/>
            <person name="Antonio M."/>
            <person name="Oren A."/>
            <person name="Chaudhuri R.R."/>
            <person name="La Ragione R."/>
            <person name="Hildebrand F."/>
            <person name="Pallen M.J."/>
        </authorList>
    </citation>
    <scope>NUCLEOTIDE SEQUENCE</scope>
    <source>
        <strain evidence="6">ChiHecec2B26-446</strain>
    </source>
</reference>
<evidence type="ECO:0000259" key="5">
    <source>
        <dbReference type="PROSITE" id="PS50850"/>
    </source>
</evidence>
<dbReference type="Pfam" id="PF07690">
    <property type="entry name" value="MFS_1"/>
    <property type="match status" value="1"/>
</dbReference>
<dbReference type="PANTHER" id="PTHR43129:SF1">
    <property type="entry name" value="FOSMIDOMYCIN RESISTANCE PROTEIN"/>
    <property type="match status" value="1"/>
</dbReference>
<dbReference type="Gene3D" id="1.20.1250.20">
    <property type="entry name" value="MFS general substrate transporter like domains"/>
    <property type="match status" value="2"/>
</dbReference>
<feature type="transmembrane region" description="Helical" evidence="4">
    <location>
        <begin position="271"/>
        <end position="289"/>
    </location>
</feature>
<dbReference type="PANTHER" id="PTHR43129">
    <property type="entry name" value="FOSMIDOMYCIN RESISTANCE PROTEIN"/>
    <property type="match status" value="1"/>
</dbReference>
<dbReference type="CDD" id="cd17478">
    <property type="entry name" value="MFS_FsR"/>
    <property type="match status" value="1"/>
</dbReference>
<keyword evidence="2 4" id="KW-1133">Transmembrane helix</keyword>
<feature type="transmembrane region" description="Helical" evidence="4">
    <location>
        <begin position="208"/>
        <end position="228"/>
    </location>
</feature>
<comment type="caution">
    <text evidence="6">The sequence shown here is derived from an EMBL/GenBank/DDBJ whole genome shotgun (WGS) entry which is preliminary data.</text>
</comment>
<evidence type="ECO:0000313" key="6">
    <source>
        <dbReference type="EMBL" id="HIW01510.1"/>
    </source>
</evidence>
<dbReference type="InterPro" id="IPR036259">
    <property type="entry name" value="MFS_trans_sf"/>
</dbReference>
<dbReference type="InterPro" id="IPR020846">
    <property type="entry name" value="MFS_dom"/>
</dbReference>
<feature type="transmembrane region" description="Helical" evidence="4">
    <location>
        <begin position="240"/>
        <end position="259"/>
    </location>
</feature>
<gene>
    <name evidence="6" type="ORF">H9894_10060</name>
</gene>
<proteinExistence type="predicted"/>
<feature type="transmembrane region" description="Helical" evidence="4">
    <location>
        <begin position="295"/>
        <end position="316"/>
    </location>
</feature>
<dbReference type="PROSITE" id="PS50850">
    <property type="entry name" value="MFS"/>
    <property type="match status" value="1"/>
</dbReference>
<feature type="transmembrane region" description="Helical" evidence="4">
    <location>
        <begin position="70"/>
        <end position="89"/>
    </location>
</feature>
<dbReference type="EMBL" id="DXHV01000083">
    <property type="protein sequence ID" value="HIW01510.1"/>
    <property type="molecule type" value="Genomic_DNA"/>
</dbReference>
<evidence type="ECO:0000256" key="1">
    <source>
        <dbReference type="ARBA" id="ARBA00022692"/>
    </source>
</evidence>
<feature type="transmembrane region" description="Helical" evidence="4">
    <location>
        <begin position="95"/>
        <end position="114"/>
    </location>
</feature>
<dbReference type="GO" id="GO:0022857">
    <property type="term" value="F:transmembrane transporter activity"/>
    <property type="evidence" value="ECO:0007669"/>
    <property type="project" value="InterPro"/>
</dbReference>
<feature type="domain" description="Major facilitator superfamily (MFS) profile" evidence="5">
    <location>
        <begin position="5"/>
        <end position="382"/>
    </location>
</feature>
<accession>A0A9D1PXP6</accession>
<feature type="transmembrane region" description="Helical" evidence="4">
    <location>
        <begin position="40"/>
        <end position="63"/>
    </location>
</feature>
<feature type="transmembrane region" description="Helical" evidence="4">
    <location>
        <begin position="126"/>
        <end position="143"/>
    </location>
</feature>
<dbReference type="Proteomes" id="UP000886752">
    <property type="component" value="Unassembled WGS sequence"/>
</dbReference>
<evidence type="ECO:0000256" key="3">
    <source>
        <dbReference type="ARBA" id="ARBA00023136"/>
    </source>
</evidence>
<protein>
    <submittedName>
        <fullName evidence="6">MFS transporter</fullName>
    </submittedName>
</protein>
<feature type="transmembrane region" description="Helical" evidence="4">
    <location>
        <begin position="328"/>
        <end position="350"/>
    </location>
</feature>
<sequence>MDKKKVLLLSAGHFSCDINSGALPVVIPYLQEAYALSYQATGGIMFAYSLLTAITQPFFGLLSDRFSKPWLIPLGVLLAGCGLAFTGLVSSYWSVLVLVALGGIGSALFHPPAAQFANRVAGSQKGLALSLFSIGGNAGFVIGPLLGTAILGLCGLSGTLFFAFLALATVLTLSYCIGHMDRVAAPGTGTGARTAPLRDNNWKQFGRLTGAIITRTVVLSSIHAYLPLYWMHTFQQSKTAGALAVTLFGVFGVASNIVGGMLSDRWGQGRVLRLAFVPLAPALLLFSLASSEGPAWIMLLFLGFSLYFGFSSMVVLGQQFLARNIGFASGVTLGLNTAMGGICAPIIGWIGDHWGLGASFQVLAALALLGTILTFFIDASANAEQGSVNAA</sequence>
<feature type="transmembrane region" description="Helical" evidence="4">
    <location>
        <begin position="149"/>
        <end position="173"/>
    </location>
</feature>
<dbReference type="AlphaFoldDB" id="A0A9D1PXP6"/>
<name>A0A9D1PXP6_9BACT</name>
<dbReference type="SUPFAM" id="SSF103473">
    <property type="entry name" value="MFS general substrate transporter"/>
    <property type="match status" value="1"/>
</dbReference>